<dbReference type="SUPFAM" id="SSF51230">
    <property type="entry name" value="Single hybrid motif"/>
    <property type="match status" value="1"/>
</dbReference>
<proteinExistence type="inferred from homology"/>
<dbReference type="GO" id="GO:0005737">
    <property type="term" value="C:cytoplasm"/>
    <property type="evidence" value="ECO:0007669"/>
    <property type="project" value="TreeGrafter"/>
</dbReference>
<dbReference type="Pfam" id="PF02817">
    <property type="entry name" value="E3_binding"/>
    <property type="match status" value="1"/>
</dbReference>
<dbReference type="InterPro" id="IPR004167">
    <property type="entry name" value="PSBD"/>
</dbReference>
<evidence type="ECO:0000256" key="1">
    <source>
        <dbReference type="ARBA" id="ARBA00001938"/>
    </source>
</evidence>
<dbReference type="GO" id="GO:0006086">
    <property type="term" value="P:pyruvate decarboxylation to acetyl-CoA"/>
    <property type="evidence" value="ECO:0007669"/>
    <property type="project" value="TreeGrafter"/>
</dbReference>
<gene>
    <name evidence="15" type="ORF">METZ01_LOCUS81448</name>
</gene>
<evidence type="ECO:0000256" key="2">
    <source>
        <dbReference type="ARBA" id="ARBA00007317"/>
    </source>
</evidence>
<dbReference type="Pfam" id="PF00364">
    <property type="entry name" value="Biotin_lipoyl"/>
    <property type="match status" value="1"/>
</dbReference>
<dbReference type="GO" id="GO:0004742">
    <property type="term" value="F:dihydrolipoyllysine-residue acetyltransferase activity"/>
    <property type="evidence" value="ECO:0007669"/>
    <property type="project" value="UniProtKB-EC"/>
</dbReference>
<evidence type="ECO:0000313" key="15">
    <source>
        <dbReference type="EMBL" id="SVA28594.1"/>
    </source>
</evidence>
<dbReference type="InterPro" id="IPR000089">
    <property type="entry name" value="Biotin_lipoyl"/>
</dbReference>
<keyword evidence="7" id="KW-0012">Acyltransferase</keyword>
<evidence type="ECO:0000256" key="11">
    <source>
        <dbReference type="ARBA" id="ARBA00048370"/>
    </source>
</evidence>
<comment type="cofactor">
    <cofactor evidence="1">
        <name>(R)-lipoate</name>
        <dbReference type="ChEBI" id="CHEBI:83088"/>
    </cofactor>
</comment>
<evidence type="ECO:0000256" key="7">
    <source>
        <dbReference type="ARBA" id="ARBA00023315"/>
    </source>
</evidence>
<dbReference type="InterPro" id="IPR001078">
    <property type="entry name" value="2-oxoacid_DH_actylTfrase"/>
</dbReference>
<evidence type="ECO:0000256" key="9">
    <source>
        <dbReference type="ARBA" id="ARBA00029730"/>
    </source>
</evidence>
<evidence type="ECO:0000256" key="5">
    <source>
        <dbReference type="ARBA" id="ARBA00022679"/>
    </source>
</evidence>
<dbReference type="InterPro" id="IPR023213">
    <property type="entry name" value="CAT-like_dom_sf"/>
</dbReference>
<protein>
    <recommendedName>
        <fullName evidence="4">Dihydrolipoyllysine-residue acetyltransferase component of pyruvate dehydrogenase complex</fullName>
        <ecNumber evidence="3">2.3.1.12</ecNumber>
    </recommendedName>
    <alternativeName>
        <fullName evidence="9">Dihydrolipoamide acetyltransferase component of pyruvate dehydrogenase complex</fullName>
    </alternativeName>
    <alternativeName>
        <fullName evidence="10">E2</fullName>
    </alternativeName>
</protein>
<evidence type="ECO:0000256" key="6">
    <source>
        <dbReference type="ARBA" id="ARBA00022823"/>
    </source>
</evidence>
<dbReference type="InterPro" id="IPR050743">
    <property type="entry name" value="2-oxoacid_DH_E2_comp"/>
</dbReference>
<feature type="region of interest" description="Disordered" evidence="12">
    <location>
        <begin position="93"/>
        <end position="124"/>
    </location>
</feature>
<evidence type="ECO:0000256" key="8">
    <source>
        <dbReference type="ARBA" id="ARBA00025211"/>
    </source>
</evidence>
<dbReference type="Gene3D" id="4.10.320.10">
    <property type="entry name" value="E3-binding domain"/>
    <property type="match status" value="1"/>
</dbReference>
<dbReference type="AlphaFoldDB" id="A0A381UKT5"/>
<feature type="domain" description="Lipoyl-binding" evidence="13">
    <location>
        <begin position="2"/>
        <end position="77"/>
    </location>
</feature>
<keyword evidence="5" id="KW-0808">Transferase</keyword>
<organism evidence="15">
    <name type="scientific">marine metagenome</name>
    <dbReference type="NCBI Taxonomy" id="408172"/>
    <lineage>
        <taxon>unclassified sequences</taxon>
        <taxon>metagenomes</taxon>
        <taxon>ecological metagenomes</taxon>
    </lineage>
</organism>
<dbReference type="CDD" id="cd06849">
    <property type="entry name" value="lipoyl_domain"/>
    <property type="match status" value="1"/>
</dbReference>
<evidence type="ECO:0000256" key="4">
    <source>
        <dbReference type="ARBA" id="ARBA00016300"/>
    </source>
</evidence>
<feature type="domain" description="Peripheral subunit-binding (PSBD)" evidence="14">
    <location>
        <begin position="127"/>
        <end position="164"/>
    </location>
</feature>
<dbReference type="PROSITE" id="PS51826">
    <property type="entry name" value="PSBD"/>
    <property type="match status" value="1"/>
</dbReference>
<dbReference type="InterPro" id="IPR011053">
    <property type="entry name" value="Single_hybrid_motif"/>
</dbReference>
<dbReference type="EC" id="2.3.1.12" evidence="3"/>
<accession>A0A381UKT5</accession>
<dbReference type="InterPro" id="IPR003016">
    <property type="entry name" value="2-oxoA_DH_lipoyl-BS"/>
</dbReference>
<evidence type="ECO:0000256" key="3">
    <source>
        <dbReference type="ARBA" id="ARBA00013114"/>
    </source>
</evidence>
<evidence type="ECO:0000259" key="14">
    <source>
        <dbReference type="PROSITE" id="PS51826"/>
    </source>
</evidence>
<dbReference type="FunFam" id="3.30.559.10:FF:000004">
    <property type="entry name" value="Acetyltransferase component of pyruvate dehydrogenase complex"/>
    <property type="match status" value="1"/>
</dbReference>
<comment type="function">
    <text evidence="8">The pyruvate dehydrogenase complex catalyzes the overall conversion of pyruvate to acetyl-CoA and CO(2). It contains multiple copies of three enzymatic components: pyruvate dehydrogenase (E1), dihydrolipoamide acetyltransferase (E2) and lipoamide dehydrogenase (E3).</text>
</comment>
<name>A0A381UKT5_9ZZZZ</name>
<dbReference type="GO" id="GO:0031405">
    <property type="term" value="F:lipoic acid binding"/>
    <property type="evidence" value="ECO:0007669"/>
    <property type="project" value="TreeGrafter"/>
</dbReference>
<evidence type="ECO:0000259" key="13">
    <source>
        <dbReference type="PROSITE" id="PS50968"/>
    </source>
</evidence>
<dbReference type="EMBL" id="UINC01006611">
    <property type="protein sequence ID" value="SVA28594.1"/>
    <property type="molecule type" value="Genomic_DNA"/>
</dbReference>
<dbReference type="SUPFAM" id="SSF52777">
    <property type="entry name" value="CoA-dependent acyltransferases"/>
    <property type="match status" value="1"/>
</dbReference>
<dbReference type="Gene3D" id="3.30.559.10">
    <property type="entry name" value="Chloramphenicol acetyltransferase-like domain"/>
    <property type="match status" value="1"/>
</dbReference>
<comment type="catalytic activity">
    <reaction evidence="11">
        <text>N(6)-[(R)-dihydrolipoyl]-L-lysyl-[protein] + acetyl-CoA = N(6)-[(R)-S(8)-acetyldihydrolipoyl]-L-lysyl-[protein] + CoA</text>
        <dbReference type="Rhea" id="RHEA:17017"/>
        <dbReference type="Rhea" id="RHEA-COMP:10475"/>
        <dbReference type="Rhea" id="RHEA-COMP:10478"/>
        <dbReference type="ChEBI" id="CHEBI:57287"/>
        <dbReference type="ChEBI" id="CHEBI:57288"/>
        <dbReference type="ChEBI" id="CHEBI:83100"/>
        <dbReference type="ChEBI" id="CHEBI:83111"/>
        <dbReference type="EC" id="2.3.1.12"/>
    </reaction>
</comment>
<dbReference type="Pfam" id="PF00198">
    <property type="entry name" value="2-oxoacid_dh"/>
    <property type="match status" value="1"/>
</dbReference>
<dbReference type="InterPro" id="IPR036625">
    <property type="entry name" value="E3-bd_dom_sf"/>
</dbReference>
<dbReference type="SUPFAM" id="SSF47005">
    <property type="entry name" value="Peripheral subunit-binding domain of 2-oxo acid dehydrogenase complex"/>
    <property type="match status" value="1"/>
</dbReference>
<dbReference type="PANTHER" id="PTHR43178">
    <property type="entry name" value="DIHYDROLIPOAMIDE ACETYLTRANSFERASE COMPONENT OF PYRUVATE DEHYDROGENASE COMPLEX"/>
    <property type="match status" value="1"/>
</dbReference>
<dbReference type="PROSITE" id="PS50968">
    <property type="entry name" value="BIOTINYL_LIPOYL"/>
    <property type="match status" value="1"/>
</dbReference>
<dbReference type="PROSITE" id="PS00189">
    <property type="entry name" value="LIPOYL"/>
    <property type="match status" value="1"/>
</dbReference>
<comment type="similarity">
    <text evidence="2">Belongs to the 2-oxoacid dehydrogenase family.</text>
</comment>
<sequence length="420" mass="45957">MIKDITLPDLGEGIDAAEVSEVTVSVGDFINLDDTILVLESEKASMEIPADVTGTVQEVAVQLGDEITTGQLLFKIELSLATGEMEKMAPVGVEPGLEPEKRPSRKSINELSSPLHLGETTSTGDIFASPGVRRLSRELGVNLRAIKGTGPKSRITKNDLHDYIKIRLAIAAGGIVNHRRPDVDYSQWGAVEVQKLTKVKRITGQRLQQAWQTIPHVTQFDTADITDLDVYRKAMKKNAAEENIKVTFLPFLMKAVVRVLEEMPQFNSSLDHSGENLVLKHYYHLGVAVDTPQGLTVPVVQDVNQKSVLELSEALMDVSTRARNKKLKPDELKGGTFTISSLGGIGGTHFTPIVNPPEVAILGVSRSHWQAVYDSVADQITPRYILPFSLSYDHQVIDGAAGAAFTSRFAAILEDVEQFK</sequence>
<dbReference type="Gene3D" id="2.40.50.100">
    <property type="match status" value="1"/>
</dbReference>
<keyword evidence="6" id="KW-0450">Lipoyl</keyword>
<evidence type="ECO:0000256" key="10">
    <source>
        <dbReference type="ARBA" id="ARBA00031531"/>
    </source>
</evidence>
<reference evidence="15" key="1">
    <citation type="submission" date="2018-05" db="EMBL/GenBank/DDBJ databases">
        <authorList>
            <person name="Lanie J.A."/>
            <person name="Ng W.-L."/>
            <person name="Kazmierczak K.M."/>
            <person name="Andrzejewski T.M."/>
            <person name="Davidsen T.M."/>
            <person name="Wayne K.J."/>
            <person name="Tettelin H."/>
            <person name="Glass J.I."/>
            <person name="Rusch D."/>
            <person name="Podicherti R."/>
            <person name="Tsui H.-C.T."/>
            <person name="Winkler M.E."/>
        </authorList>
    </citation>
    <scope>NUCLEOTIDE SEQUENCE</scope>
</reference>
<dbReference type="PANTHER" id="PTHR43178:SF2">
    <property type="entry name" value="DIHYDROLIPOYLLYSINE-RESIDUE ACETYLTRANSFERASE COMPONENT OF PYRUVATE DEHYDROGENASE COMPLEX"/>
    <property type="match status" value="1"/>
</dbReference>
<evidence type="ECO:0000256" key="12">
    <source>
        <dbReference type="SAM" id="MobiDB-lite"/>
    </source>
</evidence>